<dbReference type="STRING" id="578462.A0A0L0S068"/>
<dbReference type="AlphaFoldDB" id="A0A0L0S068"/>
<evidence type="ECO:0000256" key="1">
    <source>
        <dbReference type="SAM" id="MobiDB-lite"/>
    </source>
</evidence>
<dbReference type="InterPro" id="IPR027417">
    <property type="entry name" value="P-loop_NTPase"/>
</dbReference>
<dbReference type="InterPro" id="IPR006073">
    <property type="entry name" value="GTP-bd"/>
</dbReference>
<dbReference type="OrthoDB" id="1696305at2759"/>
<protein>
    <recommendedName>
        <fullName evidence="2">G domain-containing protein</fullName>
    </recommendedName>
</protein>
<feature type="domain" description="G" evidence="2">
    <location>
        <begin position="29"/>
        <end position="108"/>
    </location>
</feature>
<dbReference type="GO" id="GO:0005739">
    <property type="term" value="C:mitochondrion"/>
    <property type="evidence" value="ECO:0007669"/>
    <property type="project" value="TreeGrafter"/>
</dbReference>
<gene>
    <name evidence="3" type="ORF">AMAG_01860</name>
</gene>
<proteinExistence type="predicted"/>
<dbReference type="eggNOG" id="KOG1249">
    <property type="taxonomic scope" value="Eukaryota"/>
</dbReference>
<evidence type="ECO:0000259" key="2">
    <source>
        <dbReference type="Pfam" id="PF01926"/>
    </source>
</evidence>
<dbReference type="InterPro" id="IPR050896">
    <property type="entry name" value="Mito_lipid_metab_GTPase"/>
</dbReference>
<organism evidence="3 4">
    <name type="scientific">Allomyces macrogynus (strain ATCC 38327)</name>
    <name type="common">Allomyces javanicus var. macrogynus</name>
    <dbReference type="NCBI Taxonomy" id="578462"/>
    <lineage>
        <taxon>Eukaryota</taxon>
        <taxon>Fungi</taxon>
        <taxon>Fungi incertae sedis</taxon>
        <taxon>Blastocladiomycota</taxon>
        <taxon>Blastocladiomycetes</taxon>
        <taxon>Blastocladiales</taxon>
        <taxon>Blastocladiaceae</taxon>
        <taxon>Allomyces</taxon>
    </lineage>
</organism>
<dbReference type="SUPFAM" id="SSF52540">
    <property type="entry name" value="P-loop containing nucleoside triphosphate hydrolases"/>
    <property type="match status" value="1"/>
</dbReference>
<feature type="region of interest" description="Disordered" evidence="1">
    <location>
        <begin position="193"/>
        <end position="218"/>
    </location>
</feature>
<evidence type="ECO:0000313" key="4">
    <source>
        <dbReference type="Proteomes" id="UP000054350"/>
    </source>
</evidence>
<dbReference type="Gene3D" id="3.40.50.300">
    <property type="entry name" value="P-loop containing nucleotide triphosphate hydrolases"/>
    <property type="match status" value="1"/>
</dbReference>
<dbReference type="GO" id="GO:0005525">
    <property type="term" value="F:GTP binding"/>
    <property type="evidence" value="ECO:0007669"/>
    <property type="project" value="InterPro"/>
</dbReference>
<name>A0A0L0S068_ALLM3</name>
<dbReference type="VEuPathDB" id="FungiDB:AMAG_01860"/>
<dbReference type="EMBL" id="GG745330">
    <property type="protein sequence ID" value="KNE56017.1"/>
    <property type="molecule type" value="Genomic_DNA"/>
</dbReference>
<dbReference type="Pfam" id="PF01926">
    <property type="entry name" value="MMR_HSR1"/>
    <property type="match status" value="1"/>
</dbReference>
<sequence length="291" mass="31740">MTKRLICLGIRDLFDDVQLLRFKFNLRDIYFLGHTNVGKSEFLNCLHHIVRFPKSAGNVTVSRVPGTTVAHLPVPLARFGGLLKVPNTVPVVNNNELKGHIIDTPGVSTSQRLTDLLTDPVDLRPPQIIKRLKPVSYCIPAGKSIILSGLARLDLVAKSSDPRVGVTAPLPSPPELDLESCAPEETATVRGTNFRADQHGGSNTVPCRDEEPDSNPSDAQALAPLAGEWELQGHGIQRAWHDIVFGGLGWISLSGHFDSAIFRAYTPSGQGAMVRDSLMPFDFEVPMKTIE</sequence>
<dbReference type="Proteomes" id="UP000054350">
    <property type="component" value="Unassembled WGS sequence"/>
</dbReference>
<evidence type="ECO:0000313" key="3">
    <source>
        <dbReference type="EMBL" id="KNE56017.1"/>
    </source>
</evidence>
<dbReference type="PANTHER" id="PTHR46434:SF1">
    <property type="entry name" value="GENETIC INTERACTOR OF PROHIBITINS 3, MITOCHONDRIAL"/>
    <property type="match status" value="1"/>
</dbReference>
<accession>A0A0L0S068</accession>
<reference evidence="4" key="2">
    <citation type="submission" date="2009-11" db="EMBL/GenBank/DDBJ databases">
        <title>The Genome Sequence of Allomyces macrogynus strain ATCC 38327.</title>
        <authorList>
            <consortium name="The Broad Institute Genome Sequencing Platform"/>
            <person name="Russ C."/>
            <person name="Cuomo C."/>
            <person name="Shea T."/>
            <person name="Young S.K."/>
            <person name="Zeng Q."/>
            <person name="Koehrsen M."/>
            <person name="Haas B."/>
            <person name="Borodovsky M."/>
            <person name="Guigo R."/>
            <person name="Alvarado L."/>
            <person name="Berlin A."/>
            <person name="Borenstein D."/>
            <person name="Chen Z."/>
            <person name="Engels R."/>
            <person name="Freedman E."/>
            <person name="Gellesch M."/>
            <person name="Goldberg J."/>
            <person name="Griggs A."/>
            <person name="Gujja S."/>
            <person name="Heiman D."/>
            <person name="Hepburn T."/>
            <person name="Howarth C."/>
            <person name="Jen D."/>
            <person name="Larson L."/>
            <person name="Lewis B."/>
            <person name="Mehta T."/>
            <person name="Park D."/>
            <person name="Pearson M."/>
            <person name="Roberts A."/>
            <person name="Saif S."/>
            <person name="Shenoy N."/>
            <person name="Sisk P."/>
            <person name="Stolte C."/>
            <person name="Sykes S."/>
            <person name="Walk T."/>
            <person name="White J."/>
            <person name="Yandava C."/>
            <person name="Burger G."/>
            <person name="Gray M.W."/>
            <person name="Holland P.W.H."/>
            <person name="King N."/>
            <person name="Lang F.B.F."/>
            <person name="Roger A.J."/>
            <person name="Ruiz-Trillo I."/>
            <person name="Lander E."/>
            <person name="Nusbaum C."/>
        </authorList>
    </citation>
    <scope>NUCLEOTIDE SEQUENCE [LARGE SCALE GENOMIC DNA]</scope>
    <source>
        <strain evidence="4">ATCC 38327</strain>
    </source>
</reference>
<keyword evidence="4" id="KW-1185">Reference proteome</keyword>
<dbReference type="PANTHER" id="PTHR46434">
    <property type="entry name" value="GENETIC INTERACTOR OF PROHIBITINS 3, MITOCHONDRIAL"/>
    <property type="match status" value="1"/>
</dbReference>
<reference evidence="3 4" key="1">
    <citation type="submission" date="2009-11" db="EMBL/GenBank/DDBJ databases">
        <title>Annotation of Allomyces macrogynus ATCC 38327.</title>
        <authorList>
            <consortium name="The Broad Institute Genome Sequencing Platform"/>
            <person name="Russ C."/>
            <person name="Cuomo C."/>
            <person name="Burger G."/>
            <person name="Gray M.W."/>
            <person name="Holland P.W.H."/>
            <person name="King N."/>
            <person name="Lang F.B.F."/>
            <person name="Roger A.J."/>
            <person name="Ruiz-Trillo I."/>
            <person name="Young S.K."/>
            <person name="Zeng Q."/>
            <person name="Gargeya S."/>
            <person name="Fitzgerald M."/>
            <person name="Haas B."/>
            <person name="Abouelleil A."/>
            <person name="Alvarado L."/>
            <person name="Arachchi H.M."/>
            <person name="Berlin A."/>
            <person name="Chapman S.B."/>
            <person name="Gearin G."/>
            <person name="Goldberg J."/>
            <person name="Griggs A."/>
            <person name="Gujja S."/>
            <person name="Hansen M."/>
            <person name="Heiman D."/>
            <person name="Howarth C."/>
            <person name="Larimer J."/>
            <person name="Lui A."/>
            <person name="MacDonald P.J.P."/>
            <person name="McCowen C."/>
            <person name="Montmayeur A."/>
            <person name="Murphy C."/>
            <person name="Neiman D."/>
            <person name="Pearson M."/>
            <person name="Priest M."/>
            <person name="Roberts A."/>
            <person name="Saif S."/>
            <person name="Shea T."/>
            <person name="Sisk P."/>
            <person name="Stolte C."/>
            <person name="Sykes S."/>
            <person name="Wortman J."/>
            <person name="Nusbaum C."/>
            <person name="Birren B."/>
        </authorList>
    </citation>
    <scope>NUCLEOTIDE SEQUENCE [LARGE SCALE GENOMIC DNA]</scope>
    <source>
        <strain evidence="3 4">ATCC 38327</strain>
    </source>
</reference>